<sequence>MENKLKSALLAIKTGVPIEEASRSVDWKDFEGLVAEILESKNFEVVRNFRMKKPTMEIDVVGIHLGTAVLVDCKHWKRMSNSALEKIVLRQIDRVKHYVAIINKVIAAPVIVTLYQEETRFINRVPIVPVMQFSSFIDEFYGNLEEIRTIENRQ</sequence>
<proteinExistence type="predicted"/>
<dbReference type="InterPro" id="IPR007560">
    <property type="entry name" value="Restrct_endonuc_IV_Mrr"/>
</dbReference>
<dbReference type="InterPro" id="IPR011856">
    <property type="entry name" value="tRNA_endonuc-like_dom_sf"/>
</dbReference>
<accession>A0A075I7B2</accession>
<evidence type="ECO:0000313" key="2">
    <source>
        <dbReference type="EMBL" id="AIF21828.1"/>
    </source>
</evidence>
<dbReference type="GO" id="GO:0003677">
    <property type="term" value="F:DNA binding"/>
    <property type="evidence" value="ECO:0007669"/>
    <property type="project" value="InterPro"/>
</dbReference>
<reference evidence="2" key="1">
    <citation type="journal article" date="2014" name="Genome Biol. Evol.">
        <title>Pangenome evidence for extensive interdomain horizontal transfer affecting lineage core and shell genes in uncultured planktonic thaumarchaeota and euryarchaeota.</title>
        <authorList>
            <person name="Deschamps P."/>
            <person name="Zivanovic Y."/>
            <person name="Moreira D."/>
            <person name="Rodriguez-Valera F."/>
            <person name="Lopez-Garcia P."/>
        </authorList>
    </citation>
    <scope>NUCLEOTIDE SEQUENCE</scope>
</reference>
<evidence type="ECO:0000259" key="1">
    <source>
        <dbReference type="Pfam" id="PF04471"/>
    </source>
</evidence>
<protein>
    <recommendedName>
        <fullName evidence="1">Restriction endonuclease type IV Mrr domain-containing protein</fullName>
    </recommendedName>
</protein>
<dbReference type="InterPro" id="IPR011335">
    <property type="entry name" value="Restrct_endonuc-II-like"/>
</dbReference>
<name>A0A075I7B2_9ARCH</name>
<feature type="domain" description="Restriction endonuclease type IV Mrr" evidence="1">
    <location>
        <begin position="23"/>
        <end position="97"/>
    </location>
</feature>
<dbReference type="EMBL" id="KF901199">
    <property type="protein sequence ID" value="AIF21828.1"/>
    <property type="molecule type" value="Genomic_DNA"/>
</dbReference>
<dbReference type="AlphaFoldDB" id="A0A075I7B2"/>
<organism evidence="2">
    <name type="scientific">uncultured marine thaumarchaeote SAT1000_06_B02</name>
    <dbReference type="NCBI Taxonomy" id="1456361"/>
    <lineage>
        <taxon>Archaea</taxon>
        <taxon>Nitrososphaerota</taxon>
        <taxon>environmental samples</taxon>
    </lineage>
</organism>
<dbReference type="SUPFAM" id="SSF52980">
    <property type="entry name" value="Restriction endonuclease-like"/>
    <property type="match status" value="1"/>
</dbReference>
<dbReference type="GO" id="GO:0004519">
    <property type="term" value="F:endonuclease activity"/>
    <property type="evidence" value="ECO:0007669"/>
    <property type="project" value="InterPro"/>
</dbReference>
<dbReference type="Pfam" id="PF04471">
    <property type="entry name" value="Mrr_cat"/>
    <property type="match status" value="1"/>
</dbReference>
<dbReference type="GO" id="GO:0009307">
    <property type="term" value="P:DNA restriction-modification system"/>
    <property type="evidence" value="ECO:0007669"/>
    <property type="project" value="InterPro"/>
</dbReference>
<dbReference type="Gene3D" id="3.40.1350.10">
    <property type="match status" value="1"/>
</dbReference>